<gene>
    <name evidence="1" type="ORF">SAMN05660686_01833</name>
</gene>
<evidence type="ECO:0008006" key="3">
    <source>
        <dbReference type="Google" id="ProtNLM"/>
    </source>
</evidence>
<dbReference type="AlphaFoldDB" id="A0A8G2EYF5"/>
<dbReference type="Proteomes" id="UP000198615">
    <property type="component" value="Unassembled WGS sequence"/>
</dbReference>
<name>A0A8G2EYF5_9PROT</name>
<sequence length="82" mass="7817">MSPKNVVKSISAFLVAGVLLGGCSNLNNREQRTLSGGALGAGVGVAAGALTGGSWFAGGLIGGAAGAAIGAFTSEDEVKVNP</sequence>
<organism evidence="1 2">
    <name type="scientific">Thalassobaculum litoreum DSM 18839</name>
    <dbReference type="NCBI Taxonomy" id="1123362"/>
    <lineage>
        <taxon>Bacteria</taxon>
        <taxon>Pseudomonadati</taxon>
        <taxon>Pseudomonadota</taxon>
        <taxon>Alphaproteobacteria</taxon>
        <taxon>Rhodospirillales</taxon>
        <taxon>Thalassobaculaceae</taxon>
        <taxon>Thalassobaculum</taxon>
    </lineage>
</organism>
<dbReference type="RefSeq" id="WP_093149776.1">
    <property type="nucleotide sequence ID" value="NZ_FNBW01000005.1"/>
</dbReference>
<dbReference type="EMBL" id="FNBW01000005">
    <property type="protein sequence ID" value="SDF62797.1"/>
    <property type="molecule type" value="Genomic_DNA"/>
</dbReference>
<reference evidence="1 2" key="1">
    <citation type="submission" date="2016-10" db="EMBL/GenBank/DDBJ databases">
        <authorList>
            <person name="Varghese N."/>
            <person name="Submissions S."/>
        </authorList>
    </citation>
    <scope>NUCLEOTIDE SEQUENCE [LARGE SCALE GENOMIC DNA]</scope>
    <source>
        <strain evidence="1 2">DSM 18839</strain>
    </source>
</reference>
<comment type="caution">
    <text evidence="1">The sequence shown here is derived from an EMBL/GenBank/DDBJ whole genome shotgun (WGS) entry which is preliminary data.</text>
</comment>
<accession>A0A8G2EYF5</accession>
<evidence type="ECO:0000313" key="2">
    <source>
        <dbReference type="Proteomes" id="UP000198615"/>
    </source>
</evidence>
<keyword evidence="2" id="KW-1185">Reference proteome</keyword>
<protein>
    <recommendedName>
        <fullName evidence="3">YMGG-like Gly-zipper domain-containing protein</fullName>
    </recommendedName>
</protein>
<proteinExistence type="predicted"/>
<evidence type="ECO:0000313" key="1">
    <source>
        <dbReference type="EMBL" id="SDF62797.1"/>
    </source>
</evidence>
<dbReference type="PROSITE" id="PS51257">
    <property type="entry name" value="PROKAR_LIPOPROTEIN"/>
    <property type="match status" value="1"/>
</dbReference>